<sequence length="218" mass="25495">MEMEDDESMPDINNSDNTTPDDTTNNQSLDNNNLQSTSSPQLSPRRKRRQTVTDESEMHPMTRKKSCRSNNKEQQSHSKSYKRLKKDIKEFHKDVSALTSIVCRMDDTFKKQSLELSEMKQMLKRLLQQSTPTEKNRISIDNKKTDWKDTTTHLNLWTEEDLEYYFNTVVADMRKCKIYVYDLMPNYVEKKLVDQAFEMPARCIASLAIAIGVNLHSK</sequence>
<evidence type="ECO:0000256" key="1">
    <source>
        <dbReference type="SAM" id="MobiDB-lite"/>
    </source>
</evidence>
<dbReference type="EMBL" id="SSTE01020126">
    <property type="protein sequence ID" value="KAA0035263.1"/>
    <property type="molecule type" value="Genomic_DNA"/>
</dbReference>
<dbReference type="AlphaFoldDB" id="A0A5A7SXI1"/>
<dbReference type="Proteomes" id="UP000321393">
    <property type="component" value="Unassembled WGS sequence"/>
</dbReference>
<evidence type="ECO:0000313" key="2">
    <source>
        <dbReference type="EMBL" id="KAA0035263.1"/>
    </source>
</evidence>
<dbReference type="OrthoDB" id="1834277at2759"/>
<gene>
    <name evidence="2" type="ORF">E6C27_scaffold228G00520</name>
</gene>
<evidence type="ECO:0000313" key="3">
    <source>
        <dbReference type="Proteomes" id="UP000321393"/>
    </source>
</evidence>
<name>A0A5A7SXI1_CUCMM</name>
<feature type="compositionally biased region" description="Low complexity" evidence="1">
    <location>
        <begin position="11"/>
        <end position="39"/>
    </location>
</feature>
<reference evidence="2 3" key="1">
    <citation type="submission" date="2019-08" db="EMBL/GenBank/DDBJ databases">
        <title>Draft genome sequences of two oriental melons (Cucumis melo L. var makuwa).</title>
        <authorList>
            <person name="Kwon S.-Y."/>
        </authorList>
    </citation>
    <scope>NUCLEOTIDE SEQUENCE [LARGE SCALE GENOMIC DNA]</scope>
    <source>
        <strain evidence="3">cv. SW 3</strain>
        <tissue evidence="2">Leaf</tissue>
    </source>
</reference>
<accession>A0A5A7SXI1</accession>
<comment type="caution">
    <text evidence="2">The sequence shown here is derived from an EMBL/GenBank/DDBJ whole genome shotgun (WGS) entry which is preliminary data.</text>
</comment>
<organism evidence="2 3">
    <name type="scientific">Cucumis melo var. makuwa</name>
    <name type="common">Oriental melon</name>
    <dbReference type="NCBI Taxonomy" id="1194695"/>
    <lineage>
        <taxon>Eukaryota</taxon>
        <taxon>Viridiplantae</taxon>
        <taxon>Streptophyta</taxon>
        <taxon>Embryophyta</taxon>
        <taxon>Tracheophyta</taxon>
        <taxon>Spermatophyta</taxon>
        <taxon>Magnoliopsida</taxon>
        <taxon>eudicotyledons</taxon>
        <taxon>Gunneridae</taxon>
        <taxon>Pentapetalae</taxon>
        <taxon>rosids</taxon>
        <taxon>fabids</taxon>
        <taxon>Cucurbitales</taxon>
        <taxon>Cucurbitaceae</taxon>
        <taxon>Benincaseae</taxon>
        <taxon>Cucumis</taxon>
    </lineage>
</organism>
<proteinExistence type="predicted"/>
<protein>
    <submittedName>
        <fullName evidence="2">Ulp1-like peptidase</fullName>
    </submittedName>
</protein>
<feature type="region of interest" description="Disordered" evidence="1">
    <location>
        <begin position="1"/>
        <end position="83"/>
    </location>
</feature>